<evidence type="ECO:0000313" key="2">
    <source>
        <dbReference type="EMBL" id="MBB4964302.1"/>
    </source>
</evidence>
<dbReference type="RefSeq" id="WP_312865522.1">
    <property type="nucleotide sequence ID" value="NZ_BAABAI010000027.1"/>
</dbReference>
<dbReference type="Proteomes" id="UP000542674">
    <property type="component" value="Unassembled WGS sequence"/>
</dbReference>
<evidence type="ECO:0000256" key="1">
    <source>
        <dbReference type="SAM" id="MobiDB-lite"/>
    </source>
</evidence>
<feature type="compositionally biased region" description="Basic residues" evidence="1">
    <location>
        <begin position="48"/>
        <end position="57"/>
    </location>
</feature>
<sequence>MNTALVLGGTGMLKGCVDDLVDQGWYVVLPCRRPQPGLGQAARTALRRRGHVPHRARSGGQRSVEADWGQPAELAERVADALGGHADLLVAWVHAAYRDEVLRAVGPLLAPRAPVVEVHDSPAISAVRGMPDPVLPDHPTQQVVLGHIRDGGRLRWLTHHETSVGVSEAVLRALAGRAPSVHHVGVVDRYDPA</sequence>
<proteinExistence type="predicted"/>
<organism evidence="2 3">
    <name type="scientific">Saccharothrix violaceirubra</name>
    <dbReference type="NCBI Taxonomy" id="413306"/>
    <lineage>
        <taxon>Bacteria</taxon>
        <taxon>Bacillati</taxon>
        <taxon>Actinomycetota</taxon>
        <taxon>Actinomycetes</taxon>
        <taxon>Pseudonocardiales</taxon>
        <taxon>Pseudonocardiaceae</taxon>
        <taxon>Saccharothrix</taxon>
    </lineage>
</organism>
<dbReference type="AlphaFoldDB" id="A0A7W7T1E9"/>
<dbReference type="EMBL" id="JACHJS010000001">
    <property type="protein sequence ID" value="MBB4964302.1"/>
    <property type="molecule type" value="Genomic_DNA"/>
</dbReference>
<protein>
    <submittedName>
        <fullName evidence="2">NAD(P)-dependent dehydrogenase (Short-subunit alcohol dehydrogenase family)</fullName>
    </submittedName>
</protein>
<reference evidence="2 3" key="1">
    <citation type="submission" date="2020-08" db="EMBL/GenBank/DDBJ databases">
        <title>Sequencing the genomes of 1000 actinobacteria strains.</title>
        <authorList>
            <person name="Klenk H.-P."/>
        </authorList>
    </citation>
    <scope>NUCLEOTIDE SEQUENCE [LARGE SCALE GENOMIC DNA]</scope>
    <source>
        <strain evidence="2 3">DSM 45084</strain>
    </source>
</reference>
<keyword evidence="3" id="KW-1185">Reference proteome</keyword>
<evidence type="ECO:0000313" key="3">
    <source>
        <dbReference type="Proteomes" id="UP000542674"/>
    </source>
</evidence>
<accession>A0A7W7T1E9</accession>
<gene>
    <name evidence="2" type="ORF">F4559_001661</name>
</gene>
<comment type="caution">
    <text evidence="2">The sequence shown here is derived from an EMBL/GenBank/DDBJ whole genome shotgun (WGS) entry which is preliminary data.</text>
</comment>
<name>A0A7W7T1E9_9PSEU</name>
<feature type="region of interest" description="Disordered" evidence="1">
    <location>
        <begin position="48"/>
        <end position="68"/>
    </location>
</feature>